<gene>
    <name evidence="7" type="ORF">BGZ99_004854</name>
</gene>
<evidence type="ECO:0000256" key="2">
    <source>
        <dbReference type="ARBA" id="ARBA00006824"/>
    </source>
</evidence>
<protein>
    <submittedName>
        <fullName evidence="7">Uncharacterized protein</fullName>
    </submittedName>
</protein>
<comment type="similarity">
    <text evidence="2">Belongs to the peroxisomal membrane protein PXMP2/4 family.</text>
</comment>
<evidence type="ECO:0000313" key="7">
    <source>
        <dbReference type="EMBL" id="KAG0319879.1"/>
    </source>
</evidence>
<comment type="subcellular location">
    <subcellularLocation>
        <location evidence="1">Membrane</location>
        <topology evidence="1">Multi-pass membrane protein</topology>
    </subcellularLocation>
</comment>
<comment type="caution">
    <text evidence="7">The sequence shown here is derived from an EMBL/GenBank/DDBJ whole genome shotgun (WGS) entry which is preliminary data.</text>
</comment>
<dbReference type="PANTHER" id="PTHR11266:SF50">
    <property type="entry name" value="VACUOLAR MEMBRANE PROTEIN YOR292C"/>
    <property type="match status" value="1"/>
</dbReference>
<dbReference type="PANTHER" id="PTHR11266">
    <property type="entry name" value="PEROXISOMAL MEMBRANE PROTEIN 2, PXMP2 MPV17"/>
    <property type="match status" value="1"/>
</dbReference>
<dbReference type="GO" id="GO:0005739">
    <property type="term" value="C:mitochondrion"/>
    <property type="evidence" value="ECO:0007669"/>
    <property type="project" value="TreeGrafter"/>
</dbReference>
<feature type="compositionally biased region" description="Basic and acidic residues" evidence="6">
    <location>
        <begin position="124"/>
        <end position="147"/>
    </location>
</feature>
<accession>A0A9P6UTA0</accession>
<dbReference type="InterPro" id="IPR007248">
    <property type="entry name" value="Mpv17_PMP22"/>
</dbReference>
<evidence type="ECO:0000313" key="8">
    <source>
        <dbReference type="Proteomes" id="UP000738325"/>
    </source>
</evidence>
<sequence length="590" mass="63165">MASVFKSAYAFYNRKYQARPILTICTTNAILAGISDTLTQKYLAPTSTSHDAARSSLTKTDRFKEDARNLGYDIEQSLHEPHKTVAAGVAQAKDSLQSTKDLAKKSAQSAKERASDAAQSAQDKISDTVESAKEKVEGSIQSVKDEAIDTAQSAKEKATHTAQSTKDKAQQQLDDSVRSAKDKVKTGADHAKSHGEQTVKEIKERGVDGAKDMGEGLKKMSHEMTDMGKNAVEEHIPAKKGQPAQHSSKDVANSAKDKASDAVQSAKDRASDAASSGKDKVRDTAQLAKEKRQSAQQSTKDAVHSAKDKASDVAQSAKGNASDAVSSAKDKVQDTVQSTKDKVEQQAGDSFQHANETVKAAADHFKTTGEQVVKEAKEGGLEGTKDMGEGLKKMGQELLPSVPGSGSGDTTVTGTPPLDFTRMGRFMFYNFSVAPLMHTWYTFLDKNFPINNATAPGAAGATGAGKMPAPNSKLMRTVTPAFKRMVTDQTLFAPVGLALLFSGLTILEGGGVEEIKDKLNNNYISTLKANYAVWPLVQLVNFSVMPLQLRLPFVSVVGIAWNAYLSLVNSRGRPAAIKDDQQQSVMAMAS</sequence>
<dbReference type="Pfam" id="PF04117">
    <property type="entry name" value="Mpv17_PMP22"/>
    <property type="match status" value="1"/>
</dbReference>
<reference evidence="7" key="1">
    <citation type="journal article" date="2020" name="Fungal Divers.">
        <title>Resolving the Mortierellaceae phylogeny through synthesis of multi-gene phylogenetics and phylogenomics.</title>
        <authorList>
            <person name="Vandepol N."/>
            <person name="Liber J."/>
            <person name="Desiro A."/>
            <person name="Na H."/>
            <person name="Kennedy M."/>
            <person name="Barry K."/>
            <person name="Grigoriev I.V."/>
            <person name="Miller A.N."/>
            <person name="O'Donnell K."/>
            <person name="Stajich J.E."/>
            <person name="Bonito G."/>
        </authorList>
    </citation>
    <scope>NUCLEOTIDE SEQUENCE</scope>
    <source>
        <strain evidence="7">REB-010B</strain>
    </source>
</reference>
<keyword evidence="5" id="KW-0472">Membrane</keyword>
<dbReference type="Proteomes" id="UP000738325">
    <property type="component" value="Unassembled WGS sequence"/>
</dbReference>
<feature type="compositionally biased region" description="Basic and acidic residues" evidence="6">
    <location>
        <begin position="328"/>
        <end position="344"/>
    </location>
</feature>
<feature type="compositionally biased region" description="Polar residues" evidence="6">
    <location>
        <begin position="313"/>
        <end position="325"/>
    </location>
</feature>
<dbReference type="SUPFAM" id="SSF58113">
    <property type="entry name" value="Apolipoprotein A-I"/>
    <property type="match status" value="1"/>
</dbReference>
<dbReference type="OrthoDB" id="10267969at2759"/>
<name>A0A9P6UTA0_9FUNG</name>
<dbReference type="EMBL" id="JAAAIP010000305">
    <property type="protein sequence ID" value="KAG0319879.1"/>
    <property type="molecule type" value="Genomic_DNA"/>
</dbReference>
<keyword evidence="8" id="KW-1185">Reference proteome</keyword>
<feature type="compositionally biased region" description="Basic and acidic residues" evidence="6">
    <location>
        <begin position="154"/>
        <end position="237"/>
    </location>
</feature>
<feature type="compositionally biased region" description="Basic and acidic residues" evidence="6">
    <location>
        <begin position="255"/>
        <end position="293"/>
    </location>
</feature>
<proteinExistence type="inferred from homology"/>
<organism evidence="7 8">
    <name type="scientific">Dissophora globulifera</name>
    <dbReference type="NCBI Taxonomy" id="979702"/>
    <lineage>
        <taxon>Eukaryota</taxon>
        <taxon>Fungi</taxon>
        <taxon>Fungi incertae sedis</taxon>
        <taxon>Mucoromycota</taxon>
        <taxon>Mortierellomycotina</taxon>
        <taxon>Mortierellomycetes</taxon>
        <taxon>Mortierellales</taxon>
        <taxon>Mortierellaceae</taxon>
        <taxon>Dissophora</taxon>
    </lineage>
</organism>
<feature type="compositionally biased region" description="Basic and acidic residues" evidence="6">
    <location>
        <begin position="301"/>
        <end position="311"/>
    </location>
</feature>
<keyword evidence="4" id="KW-1133">Transmembrane helix</keyword>
<evidence type="ECO:0000256" key="1">
    <source>
        <dbReference type="ARBA" id="ARBA00004141"/>
    </source>
</evidence>
<evidence type="ECO:0000256" key="3">
    <source>
        <dbReference type="ARBA" id="ARBA00022692"/>
    </source>
</evidence>
<dbReference type="Gene3D" id="6.10.140.1430">
    <property type="match status" value="2"/>
</dbReference>
<evidence type="ECO:0000256" key="4">
    <source>
        <dbReference type="ARBA" id="ARBA00022989"/>
    </source>
</evidence>
<dbReference type="AlphaFoldDB" id="A0A9P6UTA0"/>
<evidence type="ECO:0000256" key="6">
    <source>
        <dbReference type="SAM" id="MobiDB-lite"/>
    </source>
</evidence>
<dbReference type="Gene3D" id="1.20.120.20">
    <property type="entry name" value="Apolipoprotein"/>
    <property type="match status" value="1"/>
</dbReference>
<keyword evidence="3" id="KW-0812">Transmembrane</keyword>
<evidence type="ECO:0000256" key="5">
    <source>
        <dbReference type="ARBA" id="ARBA00023136"/>
    </source>
</evidence>
<feature type="region of interest" description="Disordered" evidence="6">
    <location>
        <begin position="97"/>
        <end position="350"/>
    </location>
</feature>
<dbReference type="GO" id="GO:0016020">
    <property type="term" value="C:membrane"/>
    <property type="evidence" value="ECO:0007669"/>
    <property type="project" value="UniProtKB-SubCell"/>
</dbReference>